<evidence type="ECO:0000256" key="2">
    <source>
        <dbReference type="ARBA" id="ARBA00022598"/>
    </source>
</evidence>
<reference evidence="10 11" key="1">
    <citation type="submission" date="2018-04" db="EMBL/GenBank/DDBJ databases">
        <title>The genome of golden apple snail Pomacea canaliculata provides insight into stress tolerance and invasive adaptation.</title>
        <authorList>
            <person name="Liu C."/>
            <person name="Liu B."/>
            <person name="Ren Y."/>
            <person name="Zhang Y."/>
            <person name="Wang H."/>
            <person name="Li S."/>
            <person name="Jiang F."/>
            <person name="Yin L."/>
            <person name="Zhang G."/>
            <person name="Qian W."/>
            <person name="Fan W."/>
        </authorList>
    </citation>
    <scope>NUCLEOTIDE SEQUENCE [LARGE SCALE GENOMIC DNA]</scope>
    <source>
        <strain evidence="10">SZHN2017</strain>
        <tissue evidence="10">Muscle</tissue>
    </source>
</reference>
<comment type="similarity">
    <text evidence="1">Belongs to the ATP-dependent AMP-binding enzyme family.</text>
</comment>
<comment type="catalytic activity">
    <reaction evidence="6">
        <text>octanoate + ATP + CoA = octanoyl-CoA + AMP + diphosphate</text>
        <dbReference type="Rhea" id="RHEA:33631"/>
        <dbReference type="ChEBI" id="CHEBI:25646"/>
        <dbReference type="ChEBI" id="CHEBI:30616"/>
        <dbReference type="ChEBI" id="CHEBI:33019"/>
        <dbReference type="ChEBI" id="CHEBI:57287"/>
        <dbReference type="ChEBI" id="CHEBI:57386"/>
        <dbReference type="ChEBI" id="CHEBI:456215"/>
    </reaction>
</comment>
<comment type="function">
    <text evidence="3">Acyl-CoA synthases catalyze the initial reaction in fatty acid metabolism, by forming a thioester with CoA. Has some preference toward medium-chain substrates. Plays a role in adipocyte differentiation.</text>
</comment>
<gene>
    <name evidence="10" type="ORF">C0Q70_05738</name>
</gene>
<dbReference type="SUPFAM" id="SSF56801">
    <property type="entry name" value="Acetyl-CoA synthetase-like"/>
    <property type="match status" value="1"/>
</dbReference>
<dbReference type="AlphaFoldDB" id="A0A2T7PM07"/>
<evidence type="ECO:0000259" key="9">
    <source>
        <dbReference type="Pfam" id="PF13193"/>
    </source>
</evidence>
<dbReference type="InterPro" id="IPR045851">
    <property type="entry name" value="AMP-bd_C_sf"/>
</dbReference>
<dbReference type="Gene3D" id="3.40.50.12780">
    <property type="entry name" value="N-terminal domain of ligase-like"/>
    <property type="match status" value="1"/>
</dbReference>
<evidence type="ECO:0000313" key="11">
    <source>
        <dbReference type="Proteomes" id="UP000245119"/>
    </source>
</evidence>
<comment type="caution">
    <text evidence="10">The sequence shown here is derived from an EMBL/GenBank/DDBJ whole genome shotgun (WGS) entry which is preliminary data.</text>
</comment>
<keyword evidence="2" id="KW-0436">Ligase</keyword>
<feature type="domain" description="AMP-dependent synthetase/ligase" evidence="8">
    <location>
        <begin position="54"/>
        <end position="440"/>
    </location>
</feature>
<dbReference type="PANTHER" id="PTHR43201:SF5">
    <property type="entry name" value="MEDIUM-CHAIN ACYL-COA LIGASE ACSF2, MITOCHONDRIAL"/>
    <property type="match status" value="1"/>
</dbReference>
<dbReference type="EMBL" id="PZQS01000003">
    <property type="protein sequence ID" value="PVD34463.1"/>
    <property type="molecule type" value="Genomic_DNA"/>
</dbReference>
<proteinExistence type="inferred from homology"/>
<dbReference type="PANTHER" id="PTHR43201">
    <property type="entry name" value="ACYL-COA SYNTHETASE"/>
    <property type="match status" value="1"/>
</dbReference>
<evidence type="ECO:0000256" key="7">
    <source>
        <dbReference type="ARBA" id="ARBA00048277"/>
    </source>
</evidence>
<dbReference type="InterPro" id="IPR042099">
    <property type="entry name" value="ANL_N_sf"/>
</dbReference>
<evidence type="ECO:0000256" key="1">
    <source>
        <dbReference type="ARBA" id="ARBA00006432"/>
    </source>
</evidence>
<evidence type="ECO:0000256" key="4">
    <source>
        <dbReference type="ARBA" id="ARBA00039009"/>
    </source>
</evidence>
<dbReference type="OrthoDB" id="10253115at2759"/>
<dbReference type="Gene3D" id="3.30.300.30">
    <property type="match status" value="1"/>
</dbReference>
<organism evidence="10 11">
    <name type="scientific">Pomacea canaliculata</name>
    <name type="common">Golden apple snail</name>
    <dbReference type="NCBI Taxonomy" id="400727"/>
    <lineage>
        <taxon>Eukaryota</taxon>
        <taxon>Metazoa</taxon>
        <taxon>Spiralia</taxon>
        <taxon>Lophotrochozoa</taxon>
        <taxon>Mollusca</taxon>
        <taxon>Gastropoda</taxon>
        <taxon>Caenogastropoda</taxon>
        <taxon>Architaenioglossa</taxon>
        <taxon>Ampullarioidea</taxon>
        <taxon>Ampullariidae</taxon>
        <taxon>Pomacea</taxon>
    </lineage>
</organism>
<dbReference type="InterPro" id="IPR000873">
    <property type="entry name" value="AMP-dep_synth/lig_dom"/>
</dbReference>
<dbReference type="GO" id="GO:0006631">
    <property type="term" value="P:fatty acid metabolic process"/>
    <property type="evidence" value="ECO:0007669"/>
    <property type="project" value="TreeGrafter"/>
</dbReference>
<evidence type="ECO:0000256" key="5">
    <source>
        <dbReference type="ARBA" id="ARBA00039638"/>
    </source>
</evidence>
<evidence type="ECO:0000313" key="10">
    <source>
        <dbReference type="EMBL" id="PVD34463.1"/>
    </source>
</evidence>
<name>A0A2T7PM07_POMCA</name>
<sequence length="560" mass="62457">MLSIALGITGGKEMQRRYASHAASRTHELNQKKWSYTYGLPKAHLQGITIGKLLQQRAESIPDKTAAIFFEDGKRLTFEQLLTQADQLAAGLLSLGLKKGDRVGMWGPNSQEWVVTQYGTARAGFILVNINPSYRKNELEYALKKAGCRALIAAPGYKDHDYYEILFNLIPELASCNPGDIRNLYMLIMLGNEKYRGAFSFDDILKAPSTSEISAISDLQGKLQFDDPINIQFTSGTTGFPKGAVLSHHNIINNAYSVGYRCDYHNRETRICCPVPLYHCFGMVMACLQIPCHGATIVFSSKTFDAGIVLKAVHMERCTSLYGVPTMFIDILNHKDLQSFDLTSLYTGIMAGSPCPIEIMQRVMSQLHMSEVTICYGSTETSPVTFQSLRDCSIEKRVSTVGLVSDHIEAKIVDENGAIVPVGVTGELCTRGYSTMLGYWKDEARTSEVIKPDRWFFTGDQAVMDAEGFCQIVGRLKDMVIRGGENVYPTEIEQVLYQHPKIKDVQVIGVPDYRLGEELCAWVKLKTGEAATENELKEFCKEHTLIIIYNILFASSHHEA</sequence>
<keyword evidence="11" id="KW-1185">Reference proteome</keyword>
<dbReference type="Proteomes" id="UP000245119">
    <property type="component" value="Linkage Group LG3"/>
</dbReference>
<accession>A0A2T7PM07</accession>
<dbReference type="InterPro" id="IPR020845">
    <property type="entry name" value="AMP-binding_CS"/>
</dbReference>
<dbReference type="PROSITE" id="PS00455">
    <property type="entry name" value="AMP_BINDING"/>
    <property type="match status" value="1"/>
</dbReference>
<evidence type="ECO:0000259" key="8">
    <source>
        <dbReference type="Pfam" id="PF00501"/>
    </source>
</evidence>
<dbReference type="InterPro" id="IPR025110">
    <property type="entry name" value="AMP-bd_C"/>
</dbReference>
<protein>
    <recommendedName>
        <fullName evidence="5">Medium-chain acyl-CoA ligase ACSF2, mitochondrial</fullName>
        <ecNumber evidence="4">6.2.1.2</ecNumber>
    </recommendedName>
</protein>
<evidence type="ECO:0000256" key="6">
    <source>
        <dbReference type="ARBA" id="ARBA00047319"/>
    </source>
</evidence>
<dbReference type="STRING" id="400727.A0A2T7PM07"/>
<dbReference type="Pfam" id="PF13193">
    <property type="entry name" value="AMP-binding_C"/>
    <property type="match status" value="1"/>
</dbReference>
<evidence type="ECO:0000256" key="3">
    <source>
        <dbReference type="ARBA" id="ARBA00037247"/>
    </source>
</evidence>
<dbReference type="GO" id="GO:0031956">
    <property type="term" value="F:medium-chain fatty acid-CoA ligase activity"/>
    <property type="evidence" value="ECO:0007669"/>
    <property type="project" value="UniProtKB-EC"/>
</dbReference>
<dbReference type="EC" id="6.2.1.2" evidence="4"/>
<feature type="domain" description="AMP-binding enzyme C-terminal" evidence="9">
    <location>
        <begin position="491"/>
        <end position="543"/>
    </location>
</feature>
<comment type="catalytic activity">
    <reaction evidence="7">
        <text>a medium-chain fatty acid + ATP + CoA = a medium-chain fatty acyl-CoA + AMP + diphosphate</text>
        <dbReference type="Rhea" id="RHEA:48340"/>
        <dbReference type="ChEBI" id="CHEBI:30616"/>
        <dbReference type="ChEBI" id="CHEBI:33019"/>
        <dbReference type="ChEBI" id="CHEBI:57287"/>
        <dbReference type="ChEBI" id="CHEBI:59558"/>
        <dbReference type="ChEBI" id="CHEBI:90546"/>
        <dbReference type="ChEBI" id="CHEBI:456215"/>
        <dbReference type="EC" id="6.2.1.2"/>
    </reaction>
</comment>
<dbReference type="FunFam" id="3.40.50.12780:FF:000003">
    <property type="entry name" value="Long-chain-fatty-acid--CoA ligase FadD"/>
    <property type="match status" value="1"/>
</dbReference>
<dbReference type="Pfam" id="PF00501">
    <property type="entry name" value="AMP-binding"/>
    <property type="match status" value="1"/>
</dbReference>